<proteinExistence type="predicted"/>
<accession>A0AAU6Q3D5</accession>
<dbReference type="EMBL" id="CP149782">
    <property type="protein sequence ID" value="WYF44844.1"/>
    <property type="molecule type" value="Genomic_DNA"/>
</dbReference>
<dbReference type="AlphaFoldDB" id="A0AAU6Q3D5"/>
<protein>
    <recommendedName>
        <fullName evidence="2">Preprotein translocase subunit TatA</fullName>
    </recommendedName>
</protein>
<dbReference type="RefSeq" id="WP_339096024.1">
    <property type="nucleotide sequence ID" value="NZ_CP149782.1"/>
</dbReference>
<evidence type="ECO:0000313" key="1">
    <source>
        <dbReference type="EMBL" id="WYF44844.1"/>
    </source>
</evidence>
<name>A0AAU6Q3D5_9DEIO</name>
<evidence type="ECO:0008006" key="2">
    <source>
        <dbReference type="Google" id="ProtNLM"/>
    </source>
</evidence>
<reference evidence="1" key="1">
    <citation type="submission" date="2024-03" db="EMBL/GenBank/DDBJ databases">
        <title>Deinococcus weizhi sp. nov., isolated from human skin.</title>
        <authorList>
            <person name="Wei Z."/>
            <person name="Tian F."/>
            <person name="Yang C."/>
            <person name="Xin L.T."/>
            <person name="Wen Z.J."/>
            <person name="Lan K.C."/>
            <person name="Yu L."/>
            <person name="Zhe W."/>
            <person name="Dan F.D."/>
            <person name="Jun W."/>
            <person name="Rui Z."/>
            <person name="Yong X.J."/>
            <person name="Ting Y."/>
            <person name="Wei X."/>
            <person name="Xu Z.G."/>
            <person name="Xin Z."/>
            <person name="Dong F.G."/>
            <person name="Ni X.M."/>
            <person name="Zheng M.G."/>
            <person name="Chun Y."/>
            <person name="Qian W.X."/>
        </authorList>
    </citation>
    <scope>NUCLEOTIDE SEQUENCE</scope>
    <source>
        <strain evidence="1">VB142</strain>
    </source>
</reference>
<gene>
    <name evidence="1" type="ORF">WDJ50_01635</name>
</gene>
<sequence>MENIIVSLGFFAIIFGFPLVRREMAHRHRMERLREERALQAAQPAPEVSASLDDAPALALRLPEPHRLYALALLCRIQDAPLERLDARSRYLVTQARQQDLPATLRGYLNLTPAARQRLSAQGQLPEDLLREQLELISRGVEQAIGRDAAAADAVLSQSHYLREKFQPIELGEAVRLER</sequence>
<organism evidence="1">
    <name type="scientific">Deinococcus sp. VB142</name>
    <dbReference type="NCBI Taxonomy" id="3112952"/>
    <lineage>
        <taxon>Bacteria</taxon>
        <taxon>Thermotogati</taxon>
        <taxon>Deinococcota</taxon>
        <taxon>Deinococci</taxon>
        <taxon>Deinococcales</taxon>
        <taxon>Deinococcaceae</taxon>
        <taxon>Deinococcus</taxon>
    </lineage>
</organism>